<evidence type="ECO:0000313" key="1">
    <source>
        <dbReference type="EMBL" id="KAF4374626.1"/>
    </source>
</evidence>
<reference evidence="1 2" key="1">
    <citation type="journal article" date="2020" name="bioRxiv">
        <title>Sequence and annotation of 42 cannabis genomes reveals extensive copy number variation in cannabinoid synthesis and pathogen resistance genes.</title>
        <authorList>
            <person name="Mckernan K.J."/>
            <person name="Helbert Y."/>
            <person name="Kane L.T."/>
            <person name="Ebling H."/>
            <person name="Zhang L."/>
            <person name="Liu B."/>
            <person name="Eaton Z."/>
            <person name="Mclaughlin S."/>
            <person name="Kingan S."/>
            <person name="Baybayan P."/>
            <person name="Concepcion G."/>
            <person name="Jordan M."/>
            <person name="Riva A."/>
            <person name="Barbazuk W."/>
            <person name="Harkins T."/>
        </authorList>
    </citation>
    <scope>NUCLEOTIDE SEQUENCE [LARGE SCALE GENOMIC DNA]</scope>
    <source>
        <strain evidence="2">cv. Jamaican Lion 4</strain>
        <tissue evidence="1">Leaf</tissue>
    </source>
</reference>
<sequence length="136" mass="15105">MAAGTLCSAATSAAQQVYGLPSLRAASRISQTAWEPRRLNSSTWRSMSSIVKPSSKPSENGVNDKFEVLFAPLSLGNDDCLVVVRRRLAWRLVTKVTCEFGMTRMSVSAKIKDGLRHPWAGRNPRIPSVFWVRKIK</sequence>
<name>A0A7J6FV45_CANSA</name>
<protein>
    <submittedName>
        <fullName evidence="1">Uncharacterized protein</fullName>
    </submittedName>
</protein>
<dbReference type="EMBL" id="JAATIQ010000167">
    <property type="protein sequence ID" value="KAF4374626.1"/>
    <property type="molecule type" value="Genomic_DNA"/>
</dbReference>
<keyword evidence="2" id="KW-1185">Reference proteome</keyword>
<dbReference type="Proteomes" id="UP000583929">
    <property type="component" value="Unassembled WGS sequence"/>
</dbReference>
<proteinExistence type="predicted"/>
<dbReference type="AlphaFoldDB" id="A0A7J6FV45"/>
<organism evidence="1 2">
    <name type="scientific">Cannabis sativa</name>
    <name type="common">Hemp</name>
    <name type="synonym">Marijuana</name>
    <dbReference type="NCBI Taxonomy" id="3483"/>
    <lineage>
        <taxon>Eukaryota</taxon>
        <taxon>Viridiplantae</taxon>
        <taxon>Streptophyta</taxon>
        <taxon>Embryophyta</taxon>
        <taxon>Tracheophyta</taxon>
        <taxon>Spermatophyta</taxon>
        <taxon>Magnoliopsida</taxon>
        <taxon>eudicotyledons</taxon>
        <taxon>Gunneridae</taxon>
        <taxon>Pentapetalae</taxon>
        <taxon>rosids</taxon>
        <taxon>fabids</taxon>
        <taxon>Rosales</taxon>
        <taxon>Cannabaceae</taxon>
        <taxon>Cannabis</taxon>
    </lineage>
</organism>
<comment type="caution">
    <text evidence="1">The sequence shown here is derived from an EMBL/GenBank/DDBJ whole genome shotgun (WGS) entry which is preliminary data.</text>
</comment>
<accession>A0A7J6FV45</accession>
<evidence type="ECO:0000313" key="2">
    <source>
        <dbReference type="Proteomes" id="UP000583929"/>
    </source>
</evidence>
<gene>
    <name evidence="1" type="ORF">G4B88_004878</name>
</gene>